<dbReference type="GO" id="GO:0005886">
    <property type="term" value="C:plasma membrane"/>
    <property type="evidence" value="ECO:0007669"/>
    <property type="project" value="UniProtKB-SubCell"/>
</dbReference>
<keyword evidence="4 7" id="KW-1133">Transmembrane helix</keyword>
<feature type="domain" description="RDD" evidence="8">
    <location>
        <begin position="39"/>
        <end position="159"/>
    </location>
</feature>
<evidence type="ECO:0000256" key="7">
    <source>
        <dbReference type="SAM" id="Phobius"/>
    </source>
</evidence>
<accession>A0A1F8D401</accession>
<reference evidence="9 10" key="1">
    <citation type="journal article" date="2016" name="Nat. Commun.">
        <title>Thousands of microbial genomes shed light on interconnected biogeochemical processes in an aquifer system.</title>
        <authorList>
            <person name="Anantharaman K."/>
            <person name="Brown C.T."/>
            <person name="Hug L.A."/>
            <person name="Sharon I."/>
            <person name="Castelle C.J."/>
            <person name="Probst A.J."/>
            <person name="Thomas B.C."/>
            <person name="Singh A."/>
            <person name="Wilkins M.J."/>
            <person name="Karaoz U."/>
            <person name="Brodie E.L."/>
            <person name="Williams K.H."/>
            <person name="Hubbard S.S."/>
            <person name="Banfield J.F."/>
        </authorList>
    </citation>
    <scope>NUCLEOTIDE SEQUENCE [LARGE SCALE GENOMIC DNA]</scope>
</reference>
<evidence type="ECO:0000259" key="8">
    <source>
        <dbReference type="Pfam" id="PF06271"/>
    </source>
</evidence>
<evidence type="ECO:0000256" key="6">
    <source>
        <dbReference type="SAM" id="MobiDB-lite"/>
    </source>
</evidence>
<proteinExistence type="predicted"/>
<dbReference type="PANTHER" id="PTHR36115">
    <property type="entry name" value="PROLINE-RICH ANTIGEN HOMOLOG-RELATED"/>
    <property type="match status" value="1"/>
</dbReference>
<evidence type="ECO:0000313" key="9">
    <source>
        <dbReference type="EMBL" id="OGM83320.1"/>
    </source>
</evidence>
<keyword evidence="2" id="KW-1003">Cell membrane</keyword>
<dbReference type="EMBL" id="MGIC01000032">
    <property type="protein sequence ID" value="OGM83320.1"/>
    <property type="molecule type" value="Genomic_DNA"/>
</dbReference>
<feature type="transmembrane region" description="Helical" evidence="7">
    <location>
        <begin position="76"/>
        <end position="96"/>
    </location>
</feature>
<keyword evidence="5 7" id="KW-0472">Membrane</keyword>
<dbReference type="InterPro" id="IPR051791">
    <property type="entry name" value="Pra-immunoreactive"/>
</dbReference>
<dbReference type="PANTHER" id="PTHR36115:SF4">
    <property type="entry name" value="MEMBRANE PROTEIN"/>
    <property type="match status" value="1"/>
</dbReference>
<feature type="transmembrane region" description="Helical" evidence="7">
    <location>
        <begin position="175"/>
        <end position="200"/>
    </location>
</feature>
<evidence type="ECO:0000313" key="10">
    <source>
        <dbReference type="Proteomes" id="UP000178330"/>
    </source>
</evidence>
<evidence type="ECO:0000256" key="1">
    <source>
        <dbReference type="ARBA" id="ARBA00004651"/>
    </source>
</evidence>
<organism evidence="9 10">
    <name type="scientific">Candidatus Woesebacteria bacterium RIFOXYB1_FULL_47_31</name>
    <dbReference type="NCBI Taxonomy" id="1802542"/>
    <lineage>
        <taxon>Bacteria</taxon>
        <taxon>Candidatus Woeseibacteriota</taxon>
    </lineage>
</organism>
<feature type="transmembrane region" description="Helical" evidence="7">
    <location>
        <begin position="41"/>
        <end position="64"/>
    </location>
</feature>
<gene>
    <name evidence="9" type="ORF">A2376_00985</name>
</gene>
<comment type="caution">
    <text evidence="9">The sequence shown here is derived from an EMBL/GenBank/DDBJ whole genome shotgun (WGS) entry which is preliminary data.</text>
</comment>
<evidence type="ECO:0000256" key="2">
    <source>
        <dbReference type="ARBA" id="ARBA00022475"/>
    </source>
</evidence>
<evidence type="ECO:0000256" key="3">
    <source>
        <dbReference type="ARBA" id="ARBA00022692"/>
    </source>
</evidence>
<protein>
    <recommendedName>
        <fullName evidence="8">RDD domain-containing protein</fullName>
    </recommendedName>
</protein>
<dbReference type="Pfam" id="PF06271">
    <property type="entry name" value="RDD"/>
    <property type="match status" value="1"/>
</dbReference>
<evidence type="ECO:0000256" key="4">
    <source>
        <dbReference type="ARBA" id="ARBA00022989"/>
    </source>
</evidence>
<evidence type="ECO:0000256" key="5">
    <source>
        <dbReference type="ARBA" id="ARBA00023136"/>
    </source>
</evidence>
<comment type="subcellular location">
    <subcellularLocation>
        <location evidence="1">Cell membrane</location>
        <topology evidence="1">Multi-pass membrane protein</topology>
    </subcellularLocation>
</comment>
<sequence length="205" mass="22120">MDLAAPPINQVGQPVHSQPPVPQMQTPVQNVSQEGGEKAGFLVRAAASVVDGFLVGSVILPISLLASSTLGEAGRVVSRIIAFLPLVYQVLAIGLYGKTVGKLFFNLYVVTTDHGKPGLGKAFLREVIGKLISSIVLNLGYFWIIWDKNKQGWHDKIAKTYVIQEVPLRGLKKGFAYFVVLGLPILAIIGIIAVFSLVALNPLHR</sequence>
<dbReference type="Proteomes" id="UP000178330">
    <property type="component" value="Unassembled WGS sequence"/>
</dbReference>
<name>A0A1F8D401_9BACT</name>
<feature type="region of interest" description="Disordered" evidence="6">
    <location>
        <begin position="1"/>
        <end position="28"/>
    </location>
</feature>
<dbReference type="AlphaFoldDB" id="A0A1F8D401"/>
<feature type="transmembrane region" description="Helical" evidence="7">
    <location>
        <begin position="127"/>
        <end position="146"/>
    </location>
</feature>
<dbReference type="InterPro" id="IPR010432">
    <property type="entry name" value="RDD"/>
</dbReference>
<keyword evidence="3 7" id="KW-0812">Transmembrane</keyword>